<evidence type="ECO:0000256" key="6">
    <source>
        <dbReference type="PIRNR" id="PIRNR000535"/>
    </source>
</evidence>
<dbReference type="Pfam" id="PF00294">
    <property type="entry name" value="PfkB"/>
    <property type="match status" value="1"/>
</dbReference>
<dbReference type="SUPFAM" id="SSF53613">
    <property type="entry name" value="Ribokinase-like"/>
    <property type="match status" value="1"/>
</dbReference>
<name>A0A6M6JNL9_9PSEU</name>
<feature type="domain" description="Carbohydrate kinase PfkB" evidence="7">
    <location>
        <begin position="25"/>
        <end position="287"/>
    </location>
</feature>
<evidence type="ECO:0000259" key="7">
    <source>
        <dbReference type="Pfam" id="PF00294"/>
    </source>
</evidence>
<keyword evidence="5" id="KW-0067">ATP-binding</keyword>
<dbReference type="PANTHER" id="PTHR46566">
    <property type="entry name" value="1-PHOSPHOFRUCTOKINASE-RELATED"/>
    <property type="match status" value="1"/>
</dbReference>
<evidence type="ECO:0000313" key="8">
    <source>
        <dbReference type="EMBL" id="QJY48833.1"/>
    </source>
</evidence>
<keyword evidence="2 6" id="KW-0808">Transferase</keyword>
<evidence type="ECO:0000256" key="3">
    <source>
        <dbReference type="ARBA" id="ARBA00022741"/>
    </source>
</evidence>
<dbReference type="GO" id="GO:0016773">
    <property type="term" value="F:phosphotransferase activity, alcohol group as acceptor"/>
    <property type="evidence" value="ECO:0007669"/>
    <property type="project" value="InterPro"/>
</dbReference>
<dbReference type="GO" id="GO:0016301">
    <property type="term" value="F:kinase activity"/>
    <property type="evidence" value="ECO:0007669"/>
    <property type="project" value="UniProtKB-KW"/>
</dbReference>
<dbReference type="PIRSF" id="PIRSF000535">
    <property type="entry name" value="1PFK/6PFK/LacC"/>
    <property type="match status" value="1"/>
</dbReference>
<evidence type="ECO:0000313" key="9">
    <source>
        <dbReference type="Proteomes" id="UP000505377"/>
    </source>
</evidence>
<comment type="similarity">
    <text evidence="1">Belongs to the carbohydrate kinase PfkB family.</text>
</comment>
<organism evidence="8 9">
    <name type="scientific">Pseudonocardia broussonetiae</name>
    <dbReference type="NCBI Taxonomy" id="2736640"/>
    <lineage>
        <taxon>Bacteria</taxon>
        <taxon>Bacillati</taxon>
        <taxon>Actinomycetota</taxon>
        <taxon>Actinomycetes</taxon>
        <taxon>Pseudonocardiales</taxon>
        <taxon>Pseudonocardiaceae</taxon>
        <taxon>Pseudonocardia</taxon>
    </lineage>
</organism>
<evidence type="ECO:0000256" key="5">
    <source>
        <dbReference type="ARBA" id="ARBA00022840"/>
    </source>
</evidence>
<reference evidence="8 9" key="1">
    <citation type="submission" date="2020-05" db="EMBL/GenBank/DDBJ databases">
        <authorList>
            <person name="Mo P."/>
        </authorList>
    </citation>
    <scope>NUCLEOTIDE SEQUENCE [LARGE SCALE GENOMIC DNA]</scope>
    <source>
        <strain evidence="8 9">Gen01</strain>
    </source>
</reference>
<accession>A0A6M6JNL9</accession>
<gene>
    <name evidence="8" type="ORF">HOP40_26185</name>
</gene>
<evidence type="ECO:0000256" key="4">
    <source>
        <dbReference type="ARBA" id="ARBA00022777"/>
    </source>
</evidence>
<dbReference type="AlphaFoldDB" id="A0A6M6JNL9"/>
<dbReference type="InterPro" id="IPR017583">
    <property type="entry name" value="Tagatose/fructose_Pkinase"/>
</dbReference>
<dbReference type="GO" id="GO:0005975">
    <property type="term" value="P:carbohydrate metabolic process"/>
    <property type="evidence" value="ECO:0007669"/>
    <property type="project" value="InterPro"/>
</dbReference>
<evidence type="ECO:0000256" key="1">
    <source>
        <dbReference type="ARBA" id="ARBA00010688"/>
    </source>
</evidence>
<protein>
    <submittedName>
        <fullName evidence="8">Phosphofructokinase</fullName>
    </submittedName>
</protein>
<keyword evidence="9" id="KW-1185">Reference proteome</keyword>
<proteinExistence type="inferred from homology"/>
<keyword evidence="3" id="KW-0547">Nucleotide-binding</keyword>
<dbReference type="KEGG" id="pbro:HOP40_26185"/>
<dbReference type="PANTHER" id="PTHR46566:SF2">
    <property type="entry name" value="ATP-DEPENDENT 6-PHOSPHOFRUCTOKINASE ISOZYME 2"/>
    <property type="match status" value="1"/>
</dbReference>
<dbReference type="Gene3D" id="3.40.1190.20">
    <property type="match status" value="1"/>
</dbReference>
<sequence>MSATVVVLAPSPLLTVTIEDRAGEPDIHVHAGGQGVWQSRMLASLGVRVVLCAGLGGETGSVLGHLIPQEGVELRTVELSSRNGGYVHDRRDGDRTVVAHSPGGALDRHEHDALYELALSLGLEHGAALLSGPHEDRVVPSDLYGRLTADLQSNGCRVAIDLSGERLTAALEGGPDLVKVSHEELVADGRAESEDPVDLVTAMRALHDQGAGIVVVSRAAEPALALVDGEVLAIHLPPLRTAEPKGAGDSMTAGMMAALVQGRSPVDALRTGAACGALNVVRQGLGTGGSHAVQALADRIEIVRRNDDGTERS</sequence>
<dbReference type="InterPro" id="IPR029056">
    <property type="entry name" value="Ribokinase-like"/>
</dbReference>
<dbReference type="Proteomes" id="UP000505377">
    <property type="component" value="Chromosome"/>
</dbReference>
<dbReference type="EMBL" id="CP053564">
    <property type="protein sequence ID" value="QJY48833.1"/>
    <property type="molecule type" value="Genomic_DNA"/>
</dbReference>
<dbReference type="InterPro" id="IPR011611">
    <property type="entry name" value="PfkB_dom"/>
</dbReference>
<dbReference type="RefSeq" id="WP_172163196.1">
    <property type="nucleotide sequence ID" value="NZ_CP053564.1"/>
</dbReference>
<keyword evidence="4 8" id="KW-0418">Kinase</keyword>
<evidence type="ECO:0000256" key="2">
    <source>
        <dbReference type="ARBA" id="ARBA00022679"/>
    </source>
</evidence>
<dbReference type="GO" id="GO:0005524">
    <property type="term" value="F:ATP binding"/>
    <property type="evidence" value="ECO:0007669"/>
    <property type="project" value="UniProtKB-KW"/>
</dbReference>